<feature type="compositionally biased region" description="Low complexity" evidence="1">
    <location>
        <begin position="741"/>
        <end position="751"/>
    </location>
</feature>
<gene>
    <name evidence="2" type="ORF">IWW36_002665</name>
</gene>
<feature type="compositionally biased region" description="Low complexity" evidence="1">
    <location>
        <begin position="320"/>
        <end position="334"/>
    </location>
</feature>
<feature type="compositionally biased region" description="Pro residues" evidence="1">
    <location>
        <begin position="114"/>
        <end position="135"/>
    </location>
</feature>
<feature type="compositionally biased region" description="Polar residues" evidence="1">
    <location>
        <begin position="643"/>
        <end position="657"/>
    </location>
</feature>
<feature type="compositionally biased region" description="Polar residues" evidence="1">
    <location>
        <begin position="610"/>
        <end position="620"/>
    </location>
</feature>
<evidence type="ECO:0000256" key="1">
    <source>
        <dbReference type="SAM" id="MobiDB-lite"/>
    </source>
</evidence>
<reference evidence="2" key="1">
    <citation type="submission" date="2022-07" db="EMBL/GenBank/DDBJ databases">
        <title>Phylogenomic reconstructions and comparative analyses of Kickxellomycotina fungi.</title>
        <authorList>
            <person name="Reynolds N.K."/>
            <person name="Stajich J.E."/>
            <person name="Barry K."/>
            <person name="Grigoriev I.V."/>
            <person name="Crous P."/>
            <person name="Smith M.E."/>
        </authorList>
    </citation>
    <scope>NUCLEOTIDE SEQUENCE</scope>
    <source>
        <strain evidence="2">NRRL 1566</strain>
    </source>
</reference>
<proteinExistence type="predicted"/>
<feature type="compositionally biased region" description="Basic and acidic residues" evidence="1">
    <location>
        <begin position="473"/>
        <end position="482"/>
    </location>
</feature>
<dbReference type="AlphaFoldDB" id="A0A9W8IFF8"/>
<feature type="region of interest" description="Disordered" evidence="1">
    <location>
        <begin position="190"/>
        <end position="236"/>
    </location>
</feature>
<dbReference type="Proteomes" id="UP001139887">
    <property type="component" value="Unassembled WGS sequence"/>
</dbReference>
<dbReference type="OrthoDB" id="5591766at2759"/>
<accession>A0A9W8IFF8</accession>
<feature type="compositionally biased region" description="Polar residues" evidence="1">
    <location>
        <begin position="505"/>
        <end position="514"/>
    </location>
</feature>
<feature type="region of interest" description="Disordered" evidence="1">
    <location>
        <begin position="599"/>
        <end position="672"/>
    </location>
</feature>
<sequence>MLSNADSSWQMTQSATLPRSMRSSLYLRRRIEGLGPKIREGDSVRMSMPAEMCDFLDLAHGIDGGSGLVAEAAPDMGSHSSMLHALLSCLPEPPLTQPRCSVIETLSALADELPQPPLSPTNSLPPPPLSPPTSPMPTKARSLAALPSTAAVAEGAVTELTVDKQPVDTAADIELPPAVAGLDALAALETPASSRRNTDEVPLTQQQELRRLSDSPGLLDDDEMPPESPLFAGVADQDIRRMRDSIRNAKLARSRSVGAARSTWCAPGHEPLFASLHATNKTPARASLAAVLDGWAEDKSSTGEWLSSQQPPSDADESHTPATPDPAAAAAALPTDPPAPRWFRVRVHSLFSPEATHVSVAELSDAASTASSQTAVEDDDADMQAALAQHPAVLQSLKTPSRVQDHSMSRLRPPTRLSMQRLQPRLTLPSLEFAVSSSGLAASDRAVQSVDVDAMVAAYLPHIHAKLHGTIEGTRERTESESSARTLADTHSGSDYAESHDSASSEDTLLQQRTVRMRPAQSLPEQRRKTGCMDSKLGTPKPRHTVSIASLKAADGSAGHPRRQLHTLSQLAAAPATVASRRRSEVEALITQANAVLSRTPSGSLRRRSANQPHGASSAPSGLRPPRASFPLSSARMLPQPPQHTGSIVISPRNSIASPRGSVLSDSGLSRIPSPASALSSLQIARQPLHSDPIRRRAHLSSGSSNGEISPLALAPVQTAISSELTACRLPTSAPIRRSRPSISLSGLRPPQTSGLRMPSTPALKRPPAPASVPRGASSSLIAPSGGGGLAGARRLQGPASAQHLPRLLGSSGAMMRSSTVGFSGMSYAYSSDSEESSMLADSSDTLSQLRNPRAKGSGRSGPNRDDEFLTLRPVHTPDIVPRTIDPRLVERAMTPMLKLNVSSKQPAPSSSLSQMVQRLSDDNCSSMSSLPDAGSRVIVAAAASEDSNPEPRTSTNTDQVSRMSPLNSPKQSTSARASTDSGRRFGRPGFLARRWTKHSTVPVPAVSAIPMPPASTEKSIPKKSVSSKIPSLRKARSLWSLRPSLSK</sequence>
<feature type="compositionally biased region" description="Low complexity" evidence="1">
    <location>
        <begin position="903"/>
        <end position="915"/>
    </location>
</feature>
<feature type="region of interest" description="Disordered" evidence="1">
    <location>
        <begin position="470"/>
        <end position="543"/>
    </location>
</feature>
<feature type="region of interest" description="Disordered" evidence="1">
    <location>
        <begin position="112"/>
        <end position="140"/>
    </location>
</feature>
<feature type="region of interest" description="Disordered" evidence="1">
    <location>
        <begin position="1006"/>
        <end position="1048"/>
    </location>
</feature>
<name>A0A9W8IFF8_9FUNG</name>
<feature type="compositionally biased region" description="Polar residues" evidence="1">
    <location>
        <begin position="951"/>
        <end position="981"/>
    </location>
</feature>
<feature type="region of interest" description="Disordered" evidence="1">
    <location>
        <begin position="300"/>
        <end position="338"/>
    </location>
</feature>
<evidence type="ECO:0000313" key="3">
    <source>
        <dbReference type="Proteomes" id="UP001139887"/>
    </source>
</evidence>
<evidence type="ECO:0000313" key="2">
    <source>
        <dbReference type="EMBL" id="KAJ2849374.1"/>
    </source>
</evidence>
<feature type="compositionally biased region" description="Polar residues" evidence="1">
    <location>
        <begin position="302"/>
        <end position="312"/>
    </location>
</feature>
<feature type="region of interest" description="Disordered" evidence="1">
    <location>
        <begin position="900"/>
        <end position="988"/>
    </location>
</feature>
<protein>
    <submittedName>
        <fullName evidence="2">Uncharacterized protein</fullName>
    </submittedName>
</protein>
<organism evidence="2 3">
    <name type="scientific">Coemansia brasiliensis</name>
    <dbReference type="NCBI Taxonomy" id="2650707"/>
    <lineage>
        <taxon>Eukaryota</taxon>
        <taxon>Fungi</taxon>
        <taxon>Fungi incertae sedis</taxon>
        <taxon>Zoopagomycota</taxon>
        <taxon>Kickxellomycotina</taxon>
        <taxon>Kickxellomycetes</taxon>
        <taxon>Kickxellales</taxon>
        <taxon>Kickxellaceae</taxon>
        <taxon>Coemansia</taxon>
    </lineage>
</organism>
<keyword evidence="3" id="KW-1185">Reference proteome</keyword>
<feature type="region of interest" description="Disordered" evidence="1">
    <location>
        <begin position="839"/>
        <end position="875"/>
    </location>
</feature>
<dbReference type="EMBL" id="JANBUW010000082">
    <property type="protein sequence ID" value="KAJ2849374.1"/>
    <property type="molecule type" value="Genomic_DNA"/>
</dbReference>
<feature type="region of interest" description="Disordered" evidence="1">
    <location>
        <begin position="732"/>
        <end position="794"/>
    </location>
</feature>
<feature type="region of interest" description="Disordered" evidence="1">
    <location>
        <begin position="689"/>
        <end position="709"/>
    </location>
</feature>
<comment type="caution">
    <text evidence="2">The sequence shown here is derived from an EMBL/GenBank/DDBJ whole genome shotgun (WGS) entry which is preliminary data.</text>
</comment>